<evidence type="ECO:0000313" key="5">
    <source>
        <dbReference type="Proteomes" id="UP000663637"/>
    </source>
</evidence>
<gene>
    <name evidence="4" type="ORF">IDJ81_00700</name>
</gene>
<evidence type="ECO:0000256" key="2">
    <source>
        <dbReference type="PROSITE-ProRule" id="PRU00335"/>
    </source>
</evidence>
<dbReference type="PANTHER" id="PTHR30055">
    <property type="entry name" value="HTH-TYPE TRANSCRIPTIONAL REGULATOR RUTR"/>
    <property type="match status" value="1"/>
</dbReference>
<dbReference type="PANTHER" id="PTHR30055:SF146">
    <property type="entry name" value="HTH-TYPE TRANSCRIPTIONAL DUAL REGULATOR CECR"/>
    <property type="match status" value="1"/>
</dbReference>
<dbReference type="Pfam" id="PF00440">
    <property type="entry name" value="TetR_N"/>
    <property type="match status" value="1"/>
</dbReference>
<name>A0ABX7KB47_9SPHN</name>
<dbReference type="InterPro" id="IPR039536">
    <property type="entry name" value="TetR_C_Proteobacteria"/>
</dbReference>
<dbReference type="InterPro" id="IPR009057">
    <property type="entry name" value="Homeodomain-like_sf"/>
</dbReference>
<protein>
    <submittedName>
        <fullName evidence="4">TetR/AcrR family transcriptional regulator</fullName>
    </submittedName>
</protein>
<proteinExistence type="predicted"/>
<sequence length="208" mass="23324">MITDTLCCRLDQRRRAFIDAARALFIEQGYERTTLGSIVELAGGSLATLYKLFGNKDGLLEAVVFDHSAISESLSRRLASMRSNPQETLPLIAADLREQLLDPEFLALARIVMTRCIEDQAFAKKFFDQTATRKRDDLVEMFAQWQQDGAELTASPEVLADMFLDVIASDMHSDAISHSTEIVHSPERTNARLQIFMKGAGLDKLVRK</sequence>
<dbReference type="RefSeq" id="WP_102153700.1">
    <property type="nucleotide sequence ID" value="NZ_CP061510.1"/>
</dbReference>
<keyword evidence="5" id="KW-1185">Reference proteome</keyword>
<keyword evidence="1 2" id="KW-0238">DNA-binding</keyword>
<evidence type="ECO:0000256" key="1">
    <source>
        <dbReference type="ARBA" id="ARBA00023125"/>
    </source>
</evidence>
<dbReference type="Proteomes" id="UP000663637">
    <property type="component" value="Chromosome"/>
</dbReference>
<dbReference type="SUPFAM" id="SSF46689">
    <property type="entry name" value="Homeodomain-like"/>
    <property type="match status" value="1"/>
</dbReference>
<feature type="DNA-binding region" description="H-T-H motif" evidence="2">
    <location>
        <begin position="34"/>
        <end position="53"/>
    </location>
</feature>
<evidence type="ECO:0000259" key="3">
    <source>
        <dbReference type="PROSITE" id="PS50977"/>
    </source>
</evidence>
<dbReference type="InterPro" id="IPR050109">
    <property type="entry name" value="HTH-type_TetR-like_transc_reg"/>
</dbReference>
<evidence type="ECO:0000313" key="4">
    <source>
        <dbReference type="EMBL" id="QSB44742.1"/>
    </source>
</evidence>
<dbReference type="Gene3D" id="1.10.357.10">
    <property type="entry name" value="Tetracycline Repressor, domain 2"/>
    <property type="match status" value="1"/>
</dbReference>
<reference evidence="4 5" key="1">
    <citation type="submission" date="2020-09" db="EMBL/GenBank/DDBJ databases">
        <title>Complete genome sequence of altererythrobacter flavus SS-21NJ, isolated from Dongying oil sludge in Shandong province.</title>
        <authorList>
            <person name="Sun S."/>
            <person name="Zhang Z."/>
        </authorList>
    </citation>
    <scope>NUCLEOTIDE SEQUENCE [LARGE SCALE GENOMIC DNA]</scope>
    <source>
        <strain evidence="4 5">SS-21NJ</strain>
    </source>
</reference>
<dbReference type="SUPFAM" id="SSF48498">
    <property type="entry name" value="Tetracyclin repressor-like, C-terminal domain"/>
    <property type="match status" value="1"/>
</dbReference>
<feature type="domain" description="HTH tetR-type" evidence="3">
    <location>
        <begin position="11"/>
        <end position="71"/>
    </location>
</feature>
<organism evidence="4 5">
    <name type="scientific">Tsuneonella flava</name>
    <dbReference type="NCBI Taxonomy" id="2055955"/>
    <lineage>
        <taxon>Bacteria</taxon>
        <taxon>Pseudomonadati</taxon>
        <taxon>Pseudomonadota</taxon>
        <taxon>Alphaproteobacteria</taxon>
        <taxon>Sphingomonadales</taxon>
        <taxon>Erythrobacteraceae</taxon>
        <taxon>Tsuneonella</taxon>
    </lineage>
</organism>
<dbReference type="Pfam" id="PF14246">
    <property type="entry name" value="TetR_C_7"/>
    <property type="match status" value="1"/>
</dbReference>
<dbReference type="PROSITE" id="PS50977">
    <property type="entry name" value="HTH_TETR_2"/>
    <property type="match status" value="1"/>
</dbReference>
<dbReference type="InterPro" id="IPR001647">
    <property type="entry name" value="HTH_TetR"/>
</dbReference>
<accession>A0ABX7KB47</accession>
<dbReference type="PRINTS" id="PR00455">
    <property type="entry name" value="HTHTETR"/>
</dbReference>
<dbReference type="EMBL" id="CP061510">
    <property type="protein sequence ID" value="QSB44742.1"/>
    <property type="molecule type" value="Genomic_DNA"/>
</dbReference>
<dbReference type="InterPro" id="IPR036271">
    <property type="entry name" value="Tet_transcr_reg_TetR-rel_C_sf"/>
</dbReference>